<proteinExistence type="predicted"/>
<keyword evidence="2" id="KW-1185">Reference proteome</keyword>
<organism evidence="1 2">
    <name type="scientific">Quillaja saponaria</name>
    <name type="common">Soap bark tree</name>
    <dbReference type="NCBI Taxonomy" id="32244"/>
    <lineage>
        <taxon>Eukaryota</taxon>
        <taxon>Viridiplantae</taxon>
        <taxon>Streptophyta</taxon>
        <taxon>Embryophyta</taxon>
        <taxon>Tracheophyta</taxon>
        <taxon>Spermatophyta</taxon>
        <taxon>Magnoliopsida</taxon>
        <taxon>eudicotyledons</taxon>
        <taxon>Gunneridae</taxon>
        <taxon>Pentapetalae</taxon>
        <taxon>rosids</taxon>
        <taxon>fabids</taxon>
        <taxon>Fabales</taxon>
        <taxon>Quillajaceae</taxon>
        <taxon>Quillaja</taxon>
    </lineage>
</organism>
<comment type="caution">
    <text evidence="1">The sequence shown here is derived from an EMBL/GenBank/DDBJ whole genome shotgun (WGS) entry which is preliminary data.</text>
</comment>
<name>A0AAD7Q543_QUISA</name>
<dbReference type="PANTHER" id="PTHR37263">
    <property type="entry name" value="EXPRESSED PROTEIN"/>
    <property type="match status" value="1"/>
</dbReference>
<protein>
    <submittedName>
        <fullName evidence="1">Uncharacterized protein</fullName>
    </submittedName>
</protein>
<gene>
    <name evidence="1" type="ORF">O6P43_005042</name>
</gene>
<sequence length="91" mass="10511">MHLWPSMKIRDSFSVNYLRKLEWNLHRMKIEKQTSRNQNLLDNEGGQVNGIAEEIPNSKINDGFGTFCWDMLTILSCCCCCFCCGVCVEEN</sequence>
<dbReference type="AlphaFoldDB" id="A0AAD7Q543"/>
<evidence type="ECO:0000313" key="1">
    <source>
        <dbReference type="EMBL" id="KAJ7975072.1"/>
    </source>
</evidence>
<dbReference type="EMBL" id="JARAOO010000003">
    <property type="protein sequence ID" value="KAJ7975072.1"/>
    <property type="molecule type" value="Genomic_DNA"/>
</dbReference>
<reference evidence="1" key="1">
    <citation type="journal article" date="2023" name="Science">
        <title>Elucidation of the pathway for biosynthesis of saponin adjuvants from the soapbark tree.</title>
        <authorList>
            <person name="Reed J."/>
            <person name="Orme A."/>
            <person name="El-Demerdash A."/>
            <person name="Owen C."/>
            <person name="Martin L.B.B."/>
            <person name="Misra R.C."/>
            <person name="Kikuchi S."/>
            <person name="Rejzek M."/>
            <person name="Martin A.C."/>
            <person name="Harkess A."/>
            <person name="Leebens-Mack J."/>
            <person name="Louveau T."/>
            <person name="Stephenson M.J."/>
            <person name="Osbourn A."/>
        </authorList>
    </citation>
    <scope>NUCLEOTIDE SEQUENCE</scope>
    <source>
        <strain evidence="1">S10</strain>
    </source>
</reference>
<evidence type="ECO:0000313" key="2">
    <source>
        <dbReference type="Proteomes" id="UP001163823"/>
    </source>
</evidence>
<accession>A0AAD7Q543</accession>
<dbReference type="PANTHER" id="PTHR37263:SF2">
    <property type="entry name" value="EXPRESSED PROTEIN"/>
    <property type="match status" value="1"/>
</dbReference>
<dbReference type="Proteomes" id="UP001163823">
    <property type="component" value="Chromosome 3"/>
</dbReference>
<dbReference type="KEGG" id="qsa:O6P43_005042"/>